<dbReference type="Proteomes" id="UP000198406">
    <property type="component" value="Unassembled WGS sequence"/>
</dbReference>
<dbReference type="InterPro" id="IPR009057">
    <property type="entry name" value="Homeodomain-like_sf"/>
</dbReference>
<feature type="region of interest" description="Disordered" evidence="1">
    <location>
        <begin position="371"/>
        <end position="421"/>
    </location>
</feature>
<dbReference type="EMBL" id="BDSP01000206">
    <property type="protein sequence ID" value="GAX24094.1"/>
    <property type="molecule type" value="Genomic_DNA"/>
</dbReference>
<comment type="caution">
    <text evidence="2">The sequence shown here is derived from an EMBL/GenBank/DDBJ whole genome shotgun (WGS) entry which is preliminary data.</text>
</comment>
<organism evidence="2 3">
    <name type="scientific">Fistulifera solaris</name>
    <name type="common">Oleaginous diatom</name>
    <dbReference type="NCBI Taxonomy" id="1519565"/>
    <lineage>
        <taxon>Eukaryota</taxon>
        <taxon>Sar</taxon>
        <taxon>Stramenopiles</taxon>
        <taxon>Ochrophyta</taxon>
        <taxon>Bacillariophyta</taxon>
        <taxon>Bacillariophyceae</taxon>
        <taxon>Bacillariophycidae</taxon>
        <taxon>Naviculales</taxon>
        <taxon>Naviculaceae</taxon>
        <taxon>Fistulifera</taxon>
    </lineage>
</organism>
<evidence type="ECO:0008006" key="4">
    <source>
        <dbReference type="Google" id="ProtNLM"/>
    </source>
</evidence>
<proteinExistence type="predicted"/>
<keyword evidence="3" id="KW-1185">Reference proteome</keyword>
<name>A0A1Z5KCR8_FISSO</name>
<feature type="compositionally biased region" description="Acidic residues" evidence="1">
    <location>
        <begin position="396"/>
        <end position="410"/>
    </location>
</feature>
<reference evidence="2 3" key="1">
    <citation type="journal article" date="2015" name="Plant Cell">
        <title>Oil accumulation by the oleaginous diatom Fistulifera solaris as revealed by the genome and transcriptome.</title>
        <authorList>
            <person name="Tanaka T."/>
            <person name="Maeda Y."/>
            <person name="Veluchamy A."/>
            <person name="Tanaka M."/>
            <person name="Abida H."/>
            <person name="Marechal E."/>
            <person name="Bowler C."/>
            <person name="Muto M."/>
            <person name="Sunaga Y."/>
            <person name="Tanaka M."/>
            <person name="Yoshino T."/>
            <person name="Taniguchi T."/>
            <person name="Fukuda Y."/>
            <person name="Nemoto M."/>
            <person name="Matsumoto M."/>
            <person name="Wong P.S."/>
            <person name="Aburatani S."/>
            <person name="Fujibuchi W."/>
        </authorList>
    </citation>
    <scope>NUCLEOTIDE SEQUENCE [LARGE SCALE GENOMIC DNA]</scope>
    <source>
        <strain evidence="2 3">JPCC DA0580</strain>
    </source>
</reference>
<dbReference type="CDD" id="cd11660">
    <property type="entry name" value="SANT_TRF"/>
    <property type="match status" value="1"/>
</dbReference>
<feature type="region of interest" description="Disordered" evidence="1">
    <location>
        <begin position="14"/>
        <end position="38"/>
    </location>
</feature>
<dbReference type="OrthoDB" id="49585at2759"/>
<dbReference type="SUPFAM" id="SSF46689">
    <property type="entry name" value="Homeodomain-like"/>
    <property type="match status" value="1"/>
</dbReference>
<evidence type="ECO:0000256" key="1">
    <source>
        <dbReference type="SAM" id="MobiDB-lite"/>
    </source>
</evidence>
<evidence type="ECO:0000313" key="3">
    <source>
        <dbReference type="Proteomes" id="UP000198406"/>
    </source>
</evidence>
<evidence type="ECO:0000313" key="2">
    <source>
        <dbReference type="EMBL" id="GAX24094.1"/>
    </source>
</evidence>
<gene>
    <name evidence="2" type="ORF">FisN_9Hh346</name>
</gene>
<dbReference type="AlphaFoldDB" id="A0A1Z5KCR8"/>
<dbReference type="InParanoid" id="A0A1Z5KCR8"/>
<accession>A0A1Z5KCR8</accession>
<dbReference type="Gene3D" id="1.10.10.60">
    <property type="entry name" value="Homeodomain-like"/>
    <property type="match status" value="1"/>
</dbReference>
<sequence length="508" mass="59293">MMYSKFIQWFLPSHDRTDNNNDDDSPEMSHTSPPVILPSQPAIFATPSPYLESKLLDLFDSCCREVILETDPQRIAVRESDMKAAQKIVHEYLQATALNPRISARYMLAEYTNKLVRWHLGQVGSPKDDELSPYHSSPEHWKRLQDEWNRLRDVVVQARPEYAHHDLLQHEFRAVTQLLHYQRALAIFRCDLHKDNALSVQDAIEKFESSWIGGYFMLEEDEEVQVLEPEQMVVPFSIQHVLEPVKRRRSDINECIQRCRDLLLSDKKEELSFAHTQDAMRALIVRWSETILNSSLNADITTNAAQDARSDNIILVTDKDHARQSFRNVGESDESVQCLDYDEEDGDEDCMRNQQAPISCLNLRIPRQQSAASKRVSIESDRSERHRRCTQSKEPDFDEEDDGNEIYEDTSENHANQPDRARIHHTLYESDFSDDEMRAMSIPKKLRHKFHSLEKKAIREGVKRFGYGKWKQIKEDDAANRNWLSGRTANQINSKAQQMFGRKKRRIR</sequence>
<protein>
    <recommendedName>
        <fullName evidence="4">Myb-like domain-containing protein</fullName>
    </recommendedName>
</protein>